<feature type="region of interest" description="Disordered" evidence="1">
    <location>
        <begin position="39"/>
        <end position="62"/>
    </location>
</feature>
<comment type="caution">
    <text evidence="2">The sequence shown here is derived from an EMBL/GenBank/DDBJ whole genome shotgun (WGS) entry which is preliminary data.</text>
</comment>
<organism evidence="2 3">
    <name type="scientific">Prevotella koreensis</name>
    <dbReference type="NCBI Taxonomy" id="2490854"/>
    <lineage>
        <taxon>Bacteria</taxon>
        <taxon>Pseudomonadati</taxon>
        <taxon>Bacteroidota</taxon>
        <taxon>Bacteroidia</taxon>
        <taxon>Bacteroidales</taxon>
        <taxon>Prevotellaceae</taxon>
        <taxon>Prevotella</taxon>
    </lineage>
</organism>
<evidence type="ECO:0000313" key="2">
    <source>
        <dbReference type="EMBL" id="RUL59775.1"/>
    </source>
</evidence>
<reference evidence="2 3" key="1">
    <citation type="submission" date="2018-12" db="EMBL/GenBank/DDBJ databases">
        <title>Genome sequencing of Prevotella sp. KCOM 3155 (= JS262).</title>
        <authorList>
            <person name="Kook J.-K."/>
            <person name="Park S.-N."/>
            <person name="Lim Y.K."/>
        </authorList>
    </citation>
    <scope>NUCLEOTIDE SEQUENCE [LARGE SCALE GENOMIC DNA]</scope>
    <source>
        <strain evidence="2 3">KCOM 3155</strain>
    </source>
</reference>
<keyword evidence="3" id="KW-1185">Reference proteome</keyword>
<sequence length="232" mass="26690">MKKLLILTLVLFSLSSCSKIKEKISRGIFEGKNKIEQSDNDEMDDFNYDDDHNSNDEDDSLDDEELIDFNDAGYCGTIDQKLMYNNMTTEFDFDFDRDGMDDTFVVGNDHPNGTRIVWLNNKTNNAVNIFYELPEDETTKRSFDEFGFLKEGLMIQLSISSANNKRQNAALISIGKKEKWSHTYVFVHDPNSESAVKLVDDFDSGSDCEFNPKDQTFYVRSNGTVKKHKFKI</sequence>
<dbReference type="PROSITE" id="PS51257">
    <property type="entry name" value="PROKAR_LIPOPROTEIN"/>
    <property type="match status" value="1"/>
</dbReference>
<evidence type="ECO:0000256" key="1">
    <source>
        <dbReference type="SAM" id="MobiDB-lite"/>
    </source>
</evidence>
<dbReference type="AlphaFoldDB" id="A0A432LLT8"/>
<dbReference type="OrthoDB" id="2667245at2"/>
<proteinExistence type="predicted"/>
<dbReference type="Proteomes" id="UP000278983">
    <property type="component" value="Unassembled WGS sequence"/>
</dbReference>
<gene>
    <name evidence="2" type="ORF">EHV08_08410</name>
</gene>
<accession>A0A432LLT8</accession>
<feature type="compositionally biased region" description="Acidic residues" evidence="1">
    <location>
        <begin position="39"/>
        <end position="48"/>
    </location>
</feature>
<evidence type="ECO:0000313" key="3">
    <source>
        <dbReference type="Proteomes" id="UP000278983"/>
    </source>
</evidence>
<protein>
    <submittedName>
        <fullName evidence="2">Uncharacterized protein</fullName>
    </submittedName>
</protein>
<dbReference type="RefSeq" id="WP_126678880.1">
    <property type="nucleotide sequence ID" value="NZ_RYYU01000001.1"/>
</dbReference>
<dbReference type="EMBL" id="RYYU01000001">
    <property type="protein sequence ID" value="RUL59775.1"/>
    <property type="molecule type" value="Genomic_DNA"/>
</dbReference>
<name>A0A432LLT8_9BACT</name>